<evidence type="ECO:0000256" key="8">
    <source>
        <dbReference type="ARBA" id="ARBA00022839"/>
    </source>
</evidence>
<evidence type="ECO:0000256" key="6">
    <source>
        <dbReference type="ARBA" id="ARBA00022801"/>
    </source>
</evidence>
<evidence type="ECO:0000259" key="16">
    <source>
        <dbReference type="Pfam" id="PF21445"/>
    </source>
</evidence>
<comment type="caution">
    <text evidence="18">The sequence shown here is derived from an EMBL/GenBank/DDBJ whole genome shotgun (WGS) entry which is preliminary data.</text>
</comment>
<keyword evidence="4" id="KW-0547">Nucleotide-binding</keyword>
<dbReference type="GO" id="GO:0000724">
    <property type="term" value="P:double-strand break repair via homologous recombination"/>
    <property type="evidence" value="ECO:0007669"/>
    <property type="project" value="InterPro"/>
</dbReference>
<dbReference type="AlphaFoldDB" id="A0A3E3IXV5"/>
<gene>
    <name evidence="18" type="primary">addB</name>
    <name evidence="18" type="ORF">DWY69_10575</name>
    <name evidence="17" type="ORF">DXC51_06165</name>
</gene>
<evidence type="ECO:0000256" key="10">
    <source>
        <dbReference type="ARBA" id="ARBA00023004"/>
    </source>
</evidence>
<dbReference type="OrthoDB" id="9758506at2"/>
<dbReference type="NCBIfam" id="TIGR02773">
    <property type="entry name" value="addB_Gpos"/>
    <property type="match status" value="1"/>
</dbReference>
<reference evidence="18 20" key="1">
    <citation type="submission" date="2018-08" db="EMBL/GenBank/DDBJ databases">
        <title>A genome reference for cultivated species of the human gut microbiota.</title>
        <authorList>
            <person name="Zou Y."/>
            <person name="Xue W."/>
            <person name="Luo G."/>
        </authorList>
    </citation>
    <scope>NUCLEOTIDE SEQUENCE [LARGE SCALE GENOMIC DNA]</scope>
    <source>
        <strain evidence="18 20">AF26-4BH</strain>
        <strain evidence="17">TF05-5AC</strain>
    </source>
</reference>
<feature type="region of interest" description="Disordered" evidence="14">
    <location>
        <begin position="1137"/>
        <end position="1160"/>
    </location>
</feature>
<keyword evidence="11" id="KW-0411">Iron-sulfur</keyword>
<evidence type="ECO:0000259" key="15">
    <source>
        <dbReference type="Pfam" id="PF12705"/>
    </source>
</evidence>
<dbReference type="GO" id="GO:0046872">
    <property type="term" value="F:metal ion binding"/>
    <property type="evidence" value="ECO:0007669"/>
    <property type="project" value="UniProtKB-KW"/>
</dbReference>
<keyword evidence="7 18" id="KW-0347">Helicase</keyword>
<keyword evidence="6" id="KW-0378">Hydrolase</keyword>
<keyword evidence="10" id="KW-0408">Iron</keyword>
<evidence type="ECO:0000313" key="18">
    <source>
        <dbReference type="EMBL" id="RGE71912.1"/>
    </source>
</evidence>
<evidence type="ECO:0000256" key="11">
    <source>
        <dbReference type="ARBA" id="ARBA00023014"/>
    </source>
</evidence>
<keyword evidence="1" id="KW-0004">4Fe-4S</keyword>
<keyword evidence="3" id="KW-0479">Metal-binding</keyword>
<dbReference type="EMBL" id="QVLV01000003">
    <property type="protein sequence ID" value="RGE63534.1"/>
    <property type="molecule type" value="Genomic_DNA"/>
</dbReference>
<evidence type="ECO:0000313" key="20">
    <source>
        <dbReference type="Proteomes" id="UP000261166"/>
    </source>
</evidence>
<name>A0A3E3IXV5_9FIRM</name>
<organism evidence="18 20">
    <name type="scientific">Eisenbergiella massiliensis</name>
    <dbReference type="NCBI Taxonomy" id="1720294"/>
    <lineage>
        <taxon>Bacteria</taxon>
        <taxon>Bacillati</taxon>
        <taxon>Bacillota</taxon>
        <taxon>Clostridia</taxon>
        <taxon>Lachnospirales</taxon>
        <taxon>Lachnospiraceae</taxon>
        <taxon>Eisenbergiella</taxon>
    </lineage>
</organism>
<evidence type="ECO:0000256" key="5">
    <source>
        <dbReference type="ARBA" id="ARBA00022763"/>
    </source>
</evidence>
<evidence type="ECO:0000256" key="3">
    <source>
        <dbReference type="ARBA" id="ARBA00022723"/>
    </source>
</evidence>
<evidence type="ECO:0000256" key="4">
    <source>
        <dbReference type="ARBA" id="ARBA00022741"/>
    </source>
</evidence>
<evidence type="ECO:0000256" key="7">
    <source>
        <dbReference type="ARBA" id="ARBA00022806"/>
    </source>
</evidence>
<keyword evidence="13" id="KW-0234">DNA repair</keyword>
<dbReference type="RefSeq" id="WP_117530784.1">
    <property type="nucleotide sequence ID" value="NZ_CALBAU010000016.1"/>
</dbReference>
<keyword evidence="12" id="KW-0238">DNA-binding</keyword>
<dbReference type="GO" id="GO:0004527">
    <property type="term" value="F:exonuclease activity"/>
    <property type="evidence" value="ECO:0007669"/>
    <property type="project" value="UniProtKB-KW"/>
</dbReference>
<dbReference type="PANTHER" id="PTHR30591">
    <property type="entry name" value="RECBCD ENZYME SUBUNIT RECC"/>
    <property type="match status" value="1"/>
</dbReference>
<dbReference type="GO" id="GO:0004386">
    <property type="term" value="F:helicase activity"/>
    <property type="evidence" value="ECO:0007669"/>
    <property type="project" value="UniProtKB-KW"/>
</dbReference>
<keyword evidence="5" id="KW-0227">DNA damage</keyword>
<dbReference type="GO" id="GO:0003677">
    <property type="term" value="F:DNA binding"/>
    <property type="evidence" value="ECO:0007669"/>
    <property type="project" value="UniProtKB-KW"/>
</dbReference>
<protein>
    <submittedName>
        <fullName evidence="18">Helicase-exonuclease AddAB subunit AddB</fullName>
    </submittedName>
</protein>
<evidence type="ECO:0000313" key="17">
    <source>
        <dbReference type="EMBL" id="RGE63534.1"/>
    </source>
</evidence>
<dbReference type="InterPro" id="IPR038726">
    <property type="entry name" value="PDDEXK_AddAB-type"/>
</dbReference>
<proteinExistence type="predicted"/>
<dbReference type="PANTHER" id="PTHR30591:SF1">
    <property type="entry name" value="RECBCD ENZYME SUBUNIT RECC"/>
    <property type="match status" value="1"/>
</dbReference>
<dbReference type="Gene3D" id="3.40.50.300">
    <property type="entry name" value="P-loop containing nucleotide triphosphate hydrolases"/>
    <property type="match status" value="4"/>
</dbReference>
<evidence type="ECO:0000313" key="19">
    <source>
        <dbReference type="Proteomes" id="UP000260812"/>
    </source>
</evidence>
<evidence type="ECO:0000256" key="2">
    <source>
        <dbReference type="ARBA" id="ARBA00022722"/>
    </source>
</evidence>
<evidence type="ECO:0000256" key="12">
    <source>
        <dbReference type="ARBA" id="ARBA00023125"/>
    </source>
</evidence>
<dbReference type="Gene3D" id="3.90.320.10">
    <property type="match status" value="1"/>
</dbReference>
<dbReference type="Pfam" id="PF21445">
    <property type="entry name" value="ADDB_N"/>
    <property type="match status" value="1"/>
</dbReference>
<evidence type="ECO:0000256" key="14">
    <source>
        <dbReference type="SAM" id="MobiDB-lite"/>
    </source>
</evidence>
<dbReference type="Proteomes" id="UP000261166">
    <property type="component" value="Unassembled WGS sequence"/>
</dbReference>
<dbReference type="Proteomes" id="UP000260812">
    <property type="component" value="Unassembled WGS sequence"/>
</dbReference>
<dbReference type="Pfam" id="PF12705">
    <property type="entry name" value="PDDEXK_1"/>
    <property type="match status" value="1"/>
</dbReference>
<dbReference type="InterPro" id="IPR011604">
    <property type="entry name" value="PDDEXK-like_dom_sf"/>
</dbReference>
<dbReference type="GeneID" id="97986474"/>
<accession>A0A3E3IXV5</accession>
<dbReference type="GO" id="GO:0051539">
    <property type="term" value="F:4 iron, 4 sulfur cluster binding"/>
    <property type="evidence" value="ECO:0007669"/>
    <property type="project" value="UniProtKB-KW"/>
</dbReference>
<feature type="domain" description="PD-(D/E)XK endonuclease-like" evidence="15">
    <location>
        <begin position="768"/>
        <end position="1111"/>
    </location>
</feature>
<sequence>MSLRFYTGASGAGKSTGLYKEIIARSQQEPDRNFLIIVPDQFTMQTQKDLVMMHPQQGIMNIDVLSFGRLSHRIFEEVGADERPVLDDTGKSLVLRRIAGQLKGETAVIGGNLNKTGYIHEVKSAISEFMQYGIGVEELEKLTDFSKKRGQLYHKLKDLGVLYRGFQEFIHEKYITTEETLDLLARLLPKSRLVKGSVIAFDGFTGFTPVQNRVLRQLMELAQEVIVTAVLDGSEDMYDEKEEQNLFHLSKKTVASLTRLAAEAGVARGEDVILRNNPVPRFRDNPSMAHLEKHLFRYPLRPYEGETRIRIMEASSQREEVRQVCIAIREYLRRTGNCYRDVAVIAGDLSAYASFLETEGGLYGIPFYLDQTRGIVLNPFIEYLKSALQIVTQGFTYESVFHYIRSGLADFTPEEADRLENYVLATGVRGKKRWNTLFVRKRPDMENELEELEGLNESRRKLLDQLEPLMGRFADTKALVMGLYAFIEQNQVQLKLKVYEEQFEKEGDAVKQREYAQIYRLVMDLLDSIVELIGSEPVKMDEFSRIMEAGFQEIQVGTIPQNVDRVMAGDMERTRLKQVKALFFLGVNDGYIPKQAGSGGIISDMDREFLAESGMELAPTPRQQMYIQKLYLYMNMTKPSDCLYLSYSRMSGEGRSMRPAYLIDTVQKLFPSIRIEKPEELPKLAQVQTLEDGRSGLVQGLRQFADARMKENSREEQDFRHLYQIYVTEEKTQDWTKQMREKAFYSYRDRPLAREAALALFGRTLLGSVSRLEQYASCAYAHFLQYGLMLKEREGYSFEAVDMGNLFHGVLEIFGEKLKEKGWSWFDFPKEEGDSLIEEAVEAYAVTYGESVLFDNARNQYIITRLKRILKRTVSTLQYQLKKGAFRPEQFEVSFSVLEELESVNISLTGEEKLRLRGRIDRVDVCEEEDKVYVKVIDYKSGNRDFSLAALYYGLQLQLVVYMNAAVEMEEKDYPDRKVVPAAMLYYRVHDPLVEGEETDTPEQIQEKILAGLRMTGVVNADEKIVESLDREFGTKSDVIPVERKKDGSFSARSSILEENDFRVISDYVNLKIREIGSGILNGNIALNPYVQSGGQTAKDACTYCPYSKVCGFDKKIPGYRKRELEKLEEQEALERMKEALETEGEDDGSDIYTGSAGDN</sequence>
<evidence type="ECO:0000256" key="13">
    <source>
        <dbReference type="ARBA" id="ARBA00023204"/>
    </source>
</evidence>
<keyword evidence="2" id="KW-0540">Nuclease</keyword>
<dbReference type="EMBL" id="QVLU01000008">
    <property type="protein sequence ID" value="RGE71912.1"/>
    <property type="molecule type" value="Genomic_DNA"/>
</dbReference>
<dbReference type="InterPro" id="IPR027417">
    <property type="entry name" value="P-loop_NTPase"/>
</dbReference>
<keyword evidence="9" id="KW-0067">ATP-binding</keyword>
<evidence type="ECO:0000256" key="9">
    <source>
        <dbReference type="ARBA" id="ARBA00022840"/>
    </source>
</evidence>
<keyword evidence="8 18" id="KW-0269">Exonuclease</keyword>
<dbReference type="GO" id="GO:0005524">
    <property type="term" value="F:ATP binding"/>
    <property type="evidence" value="ECO:0007669"/>
    <property type="project" value="UniProtKB-KW"/>
</dbReference>
<dbReference type="InterPro" id="IPR049035">
    <property type="entry name" value="ADDB_N"/>
</dbReference>
<feature type="domain" description="ATP-dependent helicase/deoxyribonuclease subunit B N-terminal" evidence="16">
    <location>
        <begin position="5"/>
        <end position="292"/>
    </location>
</feature>
<keyword evidence="19" id="KW-1185">Reference proteome</keyword>
<dbReference type="SUPFAM" id="SSF52540">
    <property type="entry name" value="P-loop containing nucleoside triphosphate hydrolases"/>
    <property type="match status" value="1"/>
</dbReference>
<dbReference type="InterPro" id="IPR014140">
    <property type="entry name" value="DNA_helicase_suAddB"/>
</dbReference>
<evidence type="ECO:0000256" key="1">
    <source>
        <dbReference type="ARBA" id="ARBA00022485"/>
    </source>
</evidence>